<feature type="transmembrane region" description="Helical" evidence="1">
    <location>
        <begin position="157"/>
        <end position="175"/>
    </location>
</feature>
<feature type="transmembrane region" description="Helical" evidence="1">
    <location>
        <begin position="77"/>
        <end position="96"/>
    </location>
</feature>
<dbReference type="RefSeq" id="WP_184673600.1">
    <property type="nucleotide sequence ID" value="NZ_BAABAI010000041.1"/>
</dbReference>
<evidence type="ECO:0000256" key="1">
    <source>
        <dbReference type="SAM" id="Phobius"/>
    </source>
</evidence>
<reference evidence="2 3" key="1">
    <citation type="submission" date="2020-08" db="EMBL/GenBank/DDBJ databases">
        <title>Sequencing the genomes of 1000 actinobacteria strains.</title>
        <authorList>
            <person name="Klenk H.-P."/>
        </authorList>
    </citation>
    <scope>NUCLEOTIDE SEQUENCE [LARGE SCALE GENOMIC DNA]</scope>
    <source>
        <strain evidence="2 3">DSM 45084</strain>
    </source>
</reference>
<dbReference type="Proteomes" id="UP000542674">
    <property type="component" value="Unassembled WGS sequence"/>
</dbReference>
<proteinExistence type="predicted"/>
<dbReference type="AlphaFoldDB" id="A0A7W7WYY8"/>
<accession>A0A7W7WYY8</accession>
<evidence type="ECO:0000313" key="2">
    <source>
        <dbReference type="EMBL" id="MBB4968238.1"/>
    </source>
</evidence>
<dbReference type="EMBL" id="JACHJS010000001">
    <property type="protein sequence ID" value="MBB4968238.1"/>
    <property type="molecule type" value="Genomic_DNA"/>
</dbReference>
<keyword evidence="1" id="KW-0472">Membrane</keyword>
<name>A0A7W7WYY8_9PSEU</name>
<sequence>MRRFTDVVRFGWAVTVTGALLGLAVAVGVWFQDRLCFGTTQGAALVRAGTTTTHIAANEVSLCLPDPTGVDRLFGSLVWAPTLIAYAVTFHLLLRTTERALREGPHSHATARGLRTFGWWLLLGPLAVSAVEFGSVLALVRSAVGELGPVSLRDWHVPWWAVVTGLGIVVLAGIMRTGAEMRLDLEGTV</sequence>
<organism evidence="2 3">
    <name type="scientific">Saccharothrix violaceirubra</name>
    <dbReference type="NCBI Taxonomy" id="413306"/>
    <lineage>
        <taxon>Bacteria</taxon>
        <taxon>Bacillati</taxon>
        <taxon>Actinomycetota</taxon>
        <taxon>Actinomycetes</taxon>
        <taxon>Pseudonocardiales</taxon>
        <taxon>Pseudonocardiaceae</taxon>
        <taxon>Saccharothrix</taxon>
    </lineage>
</organism>
<keyword evidence="1" id="KW-0812">Transmembrane</keyword>
<gene>
    <name evidence="2" type="ORF">F4559_005597</name>
</gene>
<protein>
    <recommendedName>
        <fullName evidence="4">DUF2975 family protein</fullName>
    </recommendedName>
</protein>
<feature type="transmembrane region" description="Helical" evidence="1">
    <location>
        <begin position="117"/>
        <end position="137"/>
    </location>
</feature>
<feature type="transmembrane region" description="Helical" evidence="1">
    <location>
        <begin position="12"/>
        <end position="31"/>
    </location>
</feature>
<evidence type="ECO:0000313" key="3">
    <source>
        <dbReference type="Proteomes" id="UP000542674"/>
    </source>
</evidence>
<comment type="caution">
    <text evidence="2">The sequence shown here is derived from an EMBL/GenBank/DDBJ whole genome shotgun (WGS) entry which is preliminary data.</text>
</comment>
<evidence type="ECO:0008006" key="4">
    <source>
        <dbReference type="Google" id="ProtNLM"/>
    </source>
</evidence>
<keyword evidence="1" id="KW-1133">Transmembrane helix</keyword>
<keyword evidence="3" id="KW-1185">Reference proteome</keyword>